<feature type="modified residue" description="4-aspartylphosphate" evidence="8">
    <location>
        <position position="52"/>
    </location>
</feature>
<keyword evidence="4" id="KW-0805">Transcription regulation</keyword>
<evidence type="ECO:0000256" key="9">
    <source>
        <dbReference type="PROSITE-ProRule" id="PRU01091"/>
    </source>
</evidence>
<dbReference type="Gene3D" id="1.10.10.10">
    <property type="entry name" value="Winged helix-like DNA-binding domain superfamily/Winged helix DNA-binding domain"/>
    <property type="match status" value="1"/>
</dbReference>
<dbReference type="Pfam" id="PF00072">
    <property type="entry name" value="Response_reg"/>
    <property type="match status" value="1"/>
</dbReference>
<evidence type="ECO:0000256" key="3">
    <source>
        <dbReference type="ARBA" id="ARBA00023012"/>
    </source>
</evidence>
<organism evidence="12 13">
    <name type="scientific">Catonella morbi ATCC 51271</name>
    <dbReference type="NCBI Taxonomy" id="592026"/>
    <lineage>
        <taxon>Bacteria</taxon>
        <taxon>Bacillati</taxon>
        <taxon>Bacillota</taxon>
        <taxon>Clostridia</taxon>
        <taxon>Lachnospirales</taxon>
        <taxon>Lachnospiraceae</taxon>
        <taxon>Catonella</taxon>
    </lineage>
</organism>
<dbReference type="GO" id="GO:0005829">
    <property type="term" value="C:cytosol"/>
    <property type="evidence" value="ECO:0007669"/>
    <property type="project" value="TreeGrafter"/>
</dbReference>
<dbReference type="InterPro" id="IPR011006">
    <property type="entry name" value="CheY-like_superfamily"/>
</dbReference>
<feature type="domain" description="Response regulatory" evidence="10">
    <location>
        <begin position="3"/>
        <end position="117"/>
    </location>
</feature>
<feature type="DNA-binding region" description="OmpR/PhoB-type" evidence="9">
    <location>
        <begin position="129"/>
        <end position="226"/>
    </location>
</feature>
<dbReference type="FunFam" id="3.40.50.2300:FF:000001">
    <property type="entry name" value="DNA-binding response regulator PhoB"/>
    <property type="match status" value="1"/>
</dbReference>
<dbReference type="PROSITE" id="PS51755">
    <property type="entry name" value="OMPR_PHOB"/>
    <property type="match status" value="1"/>
</dbReference>
<dbReference type="CDD" id="cd00383">
    <property type="entry name" value="trans_reg_C"/>
    <property type="match status" value="1"/>
</dbReference>
<dbReference type="CDD" id="cd17574">
    <property type="entry name" value="REC_OmpR"/>
    <property type="match status" value="1"/>
</dbReference>
<evidence type="ECO:0000256" key="2">
    <source>
        <dbReference type="ARBA" id="ARBA00022553"/>
    </source>
</evidence>
<evidence type="ECO:0000313" key="13">
    <source>
        <dbReference type="Proteomes" id="UP000018227"/>
    </source>
</evidence>
<reference evidence="12 13" key="1">
    <citation type="submission" date="2013-06" db="EMBL/GenBank/DDBJ databases">
        <authorList>
            <person name="Weinstock G."/>
            <person name="Sodergren E."/>
            <person name="Clifton S."/>
            <person name="Fulton L."/>
            <person name="Fulton B."/>
            <person name="Courtney L."/>
            <person name="Fronick C."/>
            <person name="Harrison M."/>
            <person name="Strong C."/>
            <person name="Farmer C."/>
            <person name="Delahaunty K."/>
            <person name="Markovic C."/>
            <person name="Hall O."/>
            <person name="Minx P."/>
            <person name="Tomlinson C."/>
            <person name="Mitreva M."/>
            <person name="Nelson J."/>
            <person name="Hou S."/>
            <person name="Wollam A."/>
            <person name="Pepin K.H."/>
            <person name="Johnson M."/>
            <person name="Bhonagiri V."/>
            <person name="Nash W.E."/>
            <person name="Warren W."/>
            <person name="Chinwalla A."/>
            <person name="Mardis E.R."/>
            <person name="Wilson R.K."/>
        </authorList>
    </citation>
    <scope>NUCLEOTIDE SEQUENCE [LARGE SCALE GENOMIC DNA]</scope>
    <source>
        <strain evidence="12 13">ATCC 51271</strain>
    </source>
</reference>
<keyword evidence="13" id="KW-1185">Reference proteome</keyword>
<evidence type="ECO:0000256" key="8">
    <source>
        <dbReference type="PROSITE-ProRule" id="PRU00169"/>
    </source>
</evidence>
<dbReference type="STRING" id="592026.GCWU0000282_002126"/>
<dbReference type="GO" id="GO:0000156">
    <property type="term" value="F:phosphorelay response regulator activity"/>
    <property type="evidence" value="ECO:0007669"/>
    <property type="project" value="TreeGrafter"/>
</dbReference>
<evidence type="ECO:0000256" key="6">
    <source>
        <dbReference type="ARBA" id="ARBA00023163"/>
    </source>
</evidence>
<dbReference type="SUPFAM" id="SSF46894">
    <property type="entry name" value="C-terminal effector domain of the bipartite response regulators"/>
    <property type="match status" value="1"/>
</dbReference>
<keyword evidence="3" id="KW-0902">Two-component regulatory system</keyword>
<dbReference type="InterPro" id="IPR016032">
    <property type="entry name" value="Sig_transdc_resp-reg_C-effctor"/>
</dbReference>
<dbReference type="Proteomes" id="UP000018227">
    <property type="component" value="Unassembled WGS sequence"/>
</dbReference>
<dbReference type="HOGENOM" id="CLU_000445_30_3_9"/>
<protein>
    <recommendedName>
        <fullName evidence="1">Stage 0 sporulation protein A homolog</fullName>
    </recommendedName>
</protein>
<dbReference type="SMART" id="SM00862">
    <property type="entry name" value="Trans_reg_C"/>
    <property type="match status" value="1"/>
</dbReference>
<dbReference type="SMART" id="SM00448">
    <property type="entry name" value="REC"/>
    <property type="match status" value="1"/>
</dbReference>
<dbReference type="SUPFAM" id="SSF52172">
    <property type="entry name" value="CheY-like"/>
    <property type="match status" value="1"/>
</dbReference>
<feature type="domain" description="OmpR/PhoB-type" evidence="11">
    <location>
        <begin position="129"/>
        <end position="226"/>
    </location>
</feature>
<sequence length="230" mass="25536">MGKIFIADDEKNIRDLLGKFLADAGHEVKLFENGNALLDKLEEDTPDIVVLDVMMPGIDGFTACSKIRKSHPDITILLLTARDTDADFMTGFTAGCDDYLTKPFSPLKLTLKVNAILNKLGKTEGEKSTESKTFGDISLDDASFSCKVHEDEVKLTKTEFQVLSLLLATPEKAVSRDKLLLDIWGYSEVETRVTDDTMKRLRKKLKDAGSTVHIETIWGFGFKLTLSEAV</sequence>
<proteinExistence type="predicted"/>
<dbReference type="InterPro" id="IPR001789">
    <property type="entry name" value="Sig_transdc_resp-reg_receiver"/>
</dbReference>
<evidence type="ECO:0000256" key="5">
    <source>
        <dbReference type="ARBA" id="ARBA00023125"/>
    </source>
</evidence>
<evidence type="ECO:0000259" key="11">
    <source>
        <dbReference type="PROSITE" id="PS51755"/>
    </source>
</evidence>
<dbReference type="PANTHER" id="PTHR48111:SF1">
    <property type="entry name" value="TWO-COMPONENT RESPONSE REGULATOR ORR33"/>
    <property type="match status" value="1"/>
</dbReference>
<dbReference type="InterPro" id="IPR001867">
    <property type="entry name" value="OmpR/PhoB-type_DNA-bd"/>
</dbReference>
<dbReference type="PROSITE" id="PS50110">
    <property type="entry name" value="RESPONSE_REGULATORY"/>
    <property type="match status" value="1"/>
</dbReference>
<comment type="caution">
    <text evidence="12">The sequence shown here is derived from an EMBL/GenBank/DDBJ whole genome shotgun (WGS) entry which is preliminary data.</text>
</comment>
<evidence type="ECO:0000259" key="10">
    <source>
        <dbReference type="PROSITE" id="PS50110"/>
    </source>
</evidence>
<dbReference type="PANTHER" id="PTHR48111">
    <property type="entry name" value="REGULATOR OF RPOS"/>
    <property type="match status" value="1"/>
</dbReference>
<keyword evidence="6" id="KW-0804">Transcription</keyword>
<dbReference type="InterPro" id="IPR039420">
    <property type="entry name" value="WalR-like"/>
</dbReference>
<evidence type="ECO:0000313" key="12">
    <source>
        <dbReference type="EMBL" id="ESL03252.1"/>
    </source>
</evidence>
<dbReference type="Gene3D" id="3.40.50.2300">
    <property type="match status" value="1"/>
</dbReference>
<keyword evidence="2 8" id="KW-0597">Phosphoprotein</keyword>
<accession>V2Y583</accession>
<dbReference type="GO" id="GO:0000976">
    <property type="term" value="F:transcription cis-regulatory region binding"/>
    <property type="evidence" value="ECO:0007669"/>
    <property type="project" value="TreeGrafter"/>
</dbReference>
<dbReference type="EMBL" id="ACIL03000013">
    <property type="protein sequence ID" value="ESL03252.1"/>
    <property type="molecule type" value="Genomic_DNA"/>
</dbReference>
<evidence type="ECO:0000256" key="4">
    <source>
        <dbReference type="ARBA" id="ARBA00023015"/>
    </source>
</evidence>
<dbReference type="eggNOG" id="COG0745">
    <property type="taxonomic scope" value="Bacteria"/>
</dbReference>
<dbReference type="InterPro" id="IPR036388">
    <property type="entry name" value="WH-like_DNA-bd_sf"/>
</dbReference>
<comment type="function">
    <text evidence="7">May play the central regulatory role in sporulation. It may be an element of the effector pathway responsible for the activation of sporulation genes in response to nutritional stress. Spo0A may act in concert with spo0H (a sigma factor) to control the expression of some genes that are critical to the sporulation process.</text>
</comment>
<keyword evidence="5 9" id="KW-0238">DNA-binding</keyword>
<evidence type="ECO:0000256" key="7">
    <source>
        <dbReference type="ARBA" id="ARBA00024867"/>
    </source>
</evidence>
<dbReference type="GO" id="GO:0032993">
    <property type="term" value="C:protein-DNA complex"/>
    <property type="evidence" value="ECO:0007669"/>
    <property type="project" value="TreeGrafter"/>
</dbReference>
<dbReference type="OrthoDB" id="9790442at2"/>
<name>V2Y583_9FIRM</name>
<dbReference type="RefSeq" id="WP_023354994.1">
    <property type="nucleotide sequence ID" value="NZ_KI535368.1"/>
</dbReference>
<evidence type="ECO:0000256" key="1">
    <source>
        <dbReference type="ARBA" id="ARBA00018672"/>
    </source>
</evidence>
<dbReference type="AlphaFoldDB" id="V2Y583"/>
<gene>
    <name evidence="12" type="ORF">GCWU0000282_002126</name>
</gene>
<dbReference type="GO" id="GO:0006355">
    <property type="term" value="P:regulation of DNA-templated transcription"/>
    <property type="evidence" value="ECO:0007669"/>
    <property type="project" value="InterPro"/>
</dbReference>
<dbReference type="Pfam" id="PF00486">
    <property type="entry name" value="Trans_reg_C"/>
    <property type="match status" value="1"/>
</dbReference>